<evidence type="ECO:0000256" key="1">
    <source>
        <dbReference type="ARBA" id="ARBA00006962"/>
    </source>
</evidence>
<keyword evidence="8" id="KW-1185">Reference proteome</keyword>
<dbReference type="PANTHER" id="PTHR48050:SF13">
    <property type="entry name" value="STEROL 3-BETA-GLUCOSYLTRANSFERASE UGT80A2"/>
    <property type="match status" value="1"/>
</dbReference>
<dbReference type="InterPro" id="IPR048284">
    <property type="entry name" value="EryCIII-like_N"/>
</dbReference>
<evidence type="ECO:0000259" key="6">
    <source>
        <dbReference type="Pfam" id="PF21036"/>
    </source>
</evidence>
<dbReference type="SUPFAM" id="SSF53756">
    <property type="entry name" value="UDP-Glycosyltransferase/glycogen phosphorylase"/>
    <property type="match status" value="1"/>
</dbReference>
<dbReference type="EMBL" id="JACJID010000001">
    <property type="protein sequence ID" value="MBA8924262.1"/>
    <property type="molecule type" value="Genomic_DNA"/>
</dbReference>
<dbReference type="Gene3D" id="3.40.50.2000">
    <property type="entry name" value="Glycogen Phosphorylase B"/>
    <property type="match status" value="2"/>
</dbReference>
<reference evidence="7 8" key="1">
    <citation type="submission" date="2020-08" db="EMBL/GenBank/DDBJ databases">
        <title>Genomic Encyclopedia of Archaeal and Bacterial Type Strains, Phase II (KMG-II): from individual species to whole genera.</title>
        <authorList>
            <person name="Goeker M."/>
        </authorList>
    </citation>
    <scope>NUCLEOTIDE SEQUENCE [LARGE SCALE GENOMIC DNA]</scope>
    <source>
        <strain evidence="7 8">DSM 43850</strain>
    </source>
</reference>
<accession>A0ABR6BC27</accession>
<dbReference type="InterPro" id="IPR050426">
    <property type="entry name" value="Glycosyltransferase_28"/>
</dbReference>
<proteinExistence type="inferred from homology"/>
<keyword evidence="3" id="KW-0808">Transferase</keyword>
<dbReference type="CDD" id="cd03784">
    <property type="entry name" value="GT1_Gtf-like"/>
    <property type="match status" value="1"/>
</dbReference>
<keyword evidence="2" id="KW-0328">Glycosyltransferase</keyword>
<evidence type="ECO:0000256" key="4">
    <source>
        <dbReference type="SAM" id="MobiDB-lite"/>
    </source>
</evidence>
<dbReference type="PANTHER" id="PTHR48050">
    <property type="entry name" value="STEROL 3-BETA-GLUCOSYLTRANSFERASE"/>
    <property type="match status" value="1"/>
</dbReference>
<evidence type="ECO:0000259" key="5">
    <source>
        <dbReference type="Pfam" id="PF06722"/>
    </source>
</evidence>
<protein>
    <submittedName>
        <fullName evidence="7">UDP:flavonoid glycosyltransferase YjiC (YdhE family)</fullName>
    </submittedName>
</protein>
<evidence type="ECO:0000256" key="3">
    <source>
        <dbReference type="ARBA" id="ARBA00022679"/>
    </source>
</evidence>
<dbReference type="Pfam" id="PF21036">
    <property type="entry name" value="EryCIII-like_N"/>
    <property type="match status" value="1"/>
</dbReference>
<feature type="region of interest" description="Disordered" evidence="4">
    <location>
        <begin position="57"/>
        <end position="78"/>
    </location>
</feature>
<evidence type="ECO:0000256" key="2">
    <source>
        <dbReference type="ARBA" id="ARBA00022676"/>
    </source>
</evidence>
<comment type="similarity">
    <text evidence="1">Belongs to the glycosyltransferase 28 family.</text>
</comment>
<dbReference type="InterPro" id="IPR010610">
    <property type="entry name" value="EryCIII-like_C"/>
</dbReference>
<comment type="caution">
    <text evidence="7">The sequence shown here is derived from an EMBL/GenBank/DDBJ whole genome shotgun (WGS) entry which is preliminary data.</text>
</comment>
<evidence type="ECO:0000313" key="8">
    <source>
        <dbReference type="Proteomes" id="UP000517916"/>
    </source>
</evidence>
<dbReference type="InterPro" id="IPR002213">
    <property type="entry name" value="UDP_glucos_trans"/>
</dbReference>
<organism evidence="7 8">
    <name type="scientific">Kutzneria viridogrisea</name>
    <dbReference type="NCBI Taxonomy" id="47990"/>
    <lineage>
        <taxon>Bacteria</taxon>
        <taxon>Bacillati</taxon>
        <taxon>Actinomycetota</taxon>
        <taxon>Actinomycetes</taxon>
        <taxon>Pseudonocardiales</taxon>
        <taxon>Pseudonocardiaceae</taxon>
        <taxon>Kutzneria</taxon>
    </lineage>
</organism>
<dbReference type="Proteomes" id="UP000517916">
    <property type="component" value="Unassembled WGS sequence"/>
</dbReference>
<evidence type="ECO:0000313" key="7">
    <source>
        <dbReference type="EMBL" id="MBA8924262.1"/>
    </source>
</evidence>
<gene>
    <name evidence="7" type="ORF">BC739_001459</name>
</gene>
<sequence length="375" mass="39508">MRVLIACISAHGHMFPMITTGWALRAAGHEVLIATAGGLAPVERTGLQGVDIAPGFSMAAPDTEEDSPARSRTPEVEEGADPADHLWAHFFGFMAEMLVDGLVDLVRSWRPDVVLHEETLPIGSLAAINAGVPSIAHGLGVAHDVSGMVDFFTPQLPLFGRFGVRGLPEPSAVIDVSPPSMGTVHGGWPMRYVPYNGAGMVPEWLLRKGSRPRVAVTLGTYAPHRIGLGPIERVVRAARSVDAEFVLAMGEADTSGLGQLPENVHAMGWIPMNALLTTCSAVIHQGGSGTTMTALDAGIPQLVVPQDVDLTAAAVAARGLGASVESEEITPELIDRLLGDPDWAGAAREVRAEMHDMPSPVNVAHRIGELVRACA</sequence>
<dbReference type="Pfam" id="PF06722">
    <property type="entry name" value="EryCIII-like_C"/>
    <property type="match status" value="1"/>
</dbReference>
<name>A0ABR6BC27_9PSEU</name>
<feature type="domain" description="Erythromycin biosynthesis protein CIII-like N-terminal" evidence="6">
    <location>
        <begin position="22"/>
        <end position="219"/>
    </location>
</feature>
<dbReference type="RefSeq" id="WP_025358117.1">
    <property type="nucleotide sequence ID" value="NZ_BAAABQ010000086.1"/>
</dbReference>
<feature type="domain" description="Erythromycin biosynthesis protein CIII-like C-terminal" evidence="5">
    <location>
        <begin position="233"/>
        <end position="370"/>
    </location>
</feature>